<dbReference type="InterPro" id="IPR039730">
    <property type="entry name" value="Jlp2/Ccd25"/>
</dbReference>
<dbReference type="InterPro" id="IPR008532">
    <property type="entry name" value="NFACT_RNA-bd"/>
</dbReference>
<accession>A0A6C0HRA4</accession>
<dbReference type="AlphaFoldDB" id="A0A6C0HRA4"/>
<protein>
    <recommendedName>
        <fullName evidence="2">NFACT RNA-binding domain-containing protein</fullName>
    </recommendedName>
</protein>
<evidence type="ECO:0000259" key="2">
    <source>
        <dbReference type="Pfam" id="PF05670"/>
    </source>
</evidence>
<dbReference type="PANTHER" id="PTHR13049:SF2">
    <property type="entry name" value="COILED-COIL DOMAIN-CONTAINING PROTEIN 25"/>
    <property type="match status" value="1"/>
</dbReference>
<dbReference type="Pfam" id="PF05670">
    <property type="entry name" value="NFACT-R_1"/>
    <property type="match status" value="1"/>
</dbReference>
<name>A0A6C0HRA4_9ZZZZ</name>
<dbReference type="PANTHER" id="PTHR13049">
    <property type="entry name" value="DUF814-RELATED"/>
    <property type="match status" value="1"/>
</dbReference>
<feature type="domain" description="NFACT RNA-binding" evidence="2">
    <location>
        <begin position="15"/>
        <end position="104"/>
    </location>
</feature>
<evidence type="ECO:0000313" key="3">
    <source>
        <dbReference type="EMBL" id="QHT82974.1"/>
    </source>
</evidence>
<evidence type="ECO:0000256" key="1">
    <source>
        <dbReference type="ARBA" id="ARBA00008998"/>
    </source>
</evidence>
<proteinExistence type="inferred from homology"/>
<reference evidence="3" key="1">
    <citation type="journal article" date="2020" name="Nature">
        <title>Giant virus diversity and host interactions through global metagenomics.</title>
        <authorList>
            <person name="Schulz F."/>
            <person name="Roux S."/>
            <person name="Paez-Espino D."/>
            <person name="Jungbluth S."/>
            <person name="Walsh D.A."/>
            <person name="Denef V.J."/>
            <person name="McMahon K.D."/>
            <person name="Konstantinidis K.T."/>
            <person name="Eloe-Fadrosh E.A."/>
            <person name="Kyrpides N.C."/>
            <person name="Woyke T."/>
        </authorList>
    </citation>
    <scope>NUCLEOTIDE SEQUENCE</scope>
    <source>
        <strain evidence="3">GVMAG-M-3300023184-165</strain>
    </source>
</reference>
<dbReference type="EMBL" id="MN740005">
    <property type="protein sequence ID" value="QHT82974.1"/>
    <property type="molecule type" value="Genomic_DNA"/>
</dbReference>
<sequence>MKTQVIYIPSLKCEVTYTIGQNASDNDAIIDAAGPNDIWFHVNNKPSCHVIATVPDDINRSDIKYIVSQGVVLCKKNSYPSEKKLPILFTRVKNIQKTSKPGQVFIPEDCQSIKVC</sequence>
<organism evidence="3">
    <name type="scientific">viral metagenome</name>
    <dbReference type="NCBI Taxonomy" id="1070528"/>
    <lineage>
        <taxon>unclassified sequences</taxon>
        <taxon>metagenomes</taxon>
        <taxon>organismal metagenomes</taxon>
    </lineage>
</organism>
<comment type="similarity">
    <text evidence="1">Belongs to the CCDC25 family.</text>
</comment>